<keyword evidence="3 7" id="KW-0732">Signal</keyword>
<evidence type="ECO:0000313" key="9">
    <source>
        <dbReference type="EMBL" id="RXQ96798.1"/>
    </source>
</evidence>
<keyword evidence="5" id="KW-0720">Serine protease</keyword>
<comment type="caution">
    <text evidence="9">The sequence shown here is derived from an EMBL/GenBank/DDBJ whole genome shotgun (WGS) entry which is preliminary data.</text>
</comment>
<sequence length="705" mass="80569">MKNKHLLIGLALIAGMSSCQDAATGDKKNETDKPSYRTPDTKLASNIMTPEVLWSFGRIGGVTVSPDEKNVLYGVTYFNKEENRSYRDLYTLSVDGGTSVRLTNTNKNEYGETWRPDGKKIAFMTSKSGSMQMWEMNPDGSNPIQVSDIEGGIGGFQYAPDMSKIYYMKEVRIEKSVEDLYPDLPLANARVINDMNYRHWDNWVDTYTHIFLADYKEGVKITEGKDIMPGERWSAPVKPFGGNEQVVWTPDSKTLAYVSRKKSGVEYAKSTNSDIYFYDIAKQTTTNMTEGMMGYDMNPVFSPDGSKMAWESMERDGYEADKNRLFVMDIATGEKKYYTENFDQNVGHLAWAKNGESLFFISDWHATDEIYNINLTDGKIAKLTDGVHNYQSVFVVGDELLATRVSMSKPAEIYKVNPKNGEATEISFENKKILDQLKMGKVEKRWVKTTDNKQMLVWMIFPPNFDSSKKYPTLLYCQGGPQGTVSQFWSYRWNFQMMAANDYIIVAPNRRGLPGFGQEWCEQISGDYGGQNMKDYLSAIDDAKKESFVDEDHLGCVGASYGGFSTFWLAGHHNKRFKAFIAHDGMFNLEAQYLETEEMWFVNWDLGGAFWEKNNKIAQRSYANSPHKFVQNWDTPILVVHGGKDFRIVESQGMQAFNAARLRGIPAQFLHLPEENHWVLGVQNGILWQRTYFNWLDKWLKDGKK</sequence>
<evidence type="ECO:0000313" key="10">
    <source>
        <dbReference type="Proteomes" id="UP000289703"/>
    </source>
</evidence>
<evidence type="ECO:0000259" key="8">
    <source>
        <dbReference type="Pfam" id="PF00326"/>
    </source>
</evidence>
<dbReference type="Pfam" id="PF07676">
    <property type="entry name" value="PD40"/>
    <property type="match status" value="3"/>
</dbReference>
<dbReference type="SUPFAM" id="SSF82171">
    <property type="entry name" value="DPP6 N-terminal domain-like"/>
    <property type="match status" value="1"/>
</dbReference>
<dbReference type="Gene3D" id="3.40.50.1820">
    <property type="entry name" value="alpha/beta hydrolase"/>
    <property type="match status" value="1"/>
</dbReference>
<evidence type="ECO:0000256" key="7">
    <source>
        <dbReference type="SAM" id="SignalP"/>
    </source>
</evidence>
<comment type="similarity">
    <text evidence="1">Belongs to the peptidase S9C family.</text>
</comment>
<dbReference type="InterPro" id="IPR029058">
    <property type="entry name" value="AB_hydrolase_fold"/>
</dbReference>
<evidence type="ECO:0000256" key="4">
    <source>
        <dbReference type="ARBA" id="ARBA00022801"/>
    </source>
</evidence>
<dbReference type="OrthoDB" id="9812921at2"/>
<feature type="compositionally biased region" description="Basic and acidic residues" evidence="6">
    <location>
        <begin position="24"/>
        <end position="35"/>
    </location>
</feature>
<dbReference type="InterPro" id="IPR011659">
    <property type="entry name" value="WD40"/>
</dbReference>
<dbReference type="Gene3D" id="2.120.10.30">
    <property type="entry name" value="TolB, C-terminal domain"/>
    <property type="match status" value="3"/>
</dbReference>
<feature type="domain" description="Peptidase S9 prolyl oligopeptidase catalytic" evidence="8">
    <location>
        <begin position="489"/>
        <end position="702"/>
    </location>
</feature>
<dbReference type="AlphaFoldDB" id="A0A4Q1JPG5"/>
<protein>
    <submittedName>
        <fullName evidence="9">S9 family peptidase</fullName>
    </submittedName>
</protein>
<feature type="region of interest" description="Disordered" evidence="6">
    <location>
        <begin position="22"/>
        <end position="41"/>
    </location>
</feature>
<dbReference type="PANTHER" id="PTHR42776:SF13">
    <property type="entry name" value="DIPEPTIDYL-PEPTIDASE 5"/>
    <property type="match status" value="1"/>
</dbReference>
<feature type="signal peptide" evidence="7">
    <location>
        <begin position="1"/>
        <end position="22"/>
    </location>
</feature>
<feature type="chain" id="PRO_5020486533" evidence="7">
    <location>
        <begin position="23"/>
        <end position="705"/>
    </location>
</feature>
<dbReference type="PROSITE" id="PS51257">
    <property type="entry name" value="PROKAR_LIPOPROTEIN"/>
    <property type="match status" value="1"/>
</dbReference>
<accession>A0A4Q1JPG5</accession>
<keyword evidence="2" id="KW-0645">Protease</keyword>
<dbReference type="EMBL" id="SAXA01000002">
    <property type="protein sequence ID" value="RXQ96798.1"/>
    <property type="molecule type" value="Genomic_DNA"/>
</dbReference>
<dbReference type="GO" id="GO:0004252">
    <property type="term" value="F:serine-type endopeptidase activity"/>
    <property type="evidence" value="ECO:0007669"/>
    <property type="project" value="TreeGrafter"/>
</dbReference>
<gene>
    <name evidence="9" type="ORF">EO244_03970</name>
</gene>
<dbReference type="InterPro" id="IPR011042">
    <property type="entry name" value="6-blade_b-propeller_TolB-like"/>
</dbReference>
<evidence type="ECO:0000256" key="2">
    <source>
        <dbReference type="ARBA" id="ARBA00022670"/>
    </source>
</evidence>
<evidence type="ECO:0000256" key="6">
    <source>
        <dbReference type="SAM" id="MobiDB-lite"/>
    </source>
</evidence>
<keyword evidence="4" id="KW-0378">Hydrolase</keyword>
<dbReference type="GO" id="GO:0006508">
    <property type="term" value="P:proteolysis"/>
    <property type="evidence" value="ECO:0007669"/>
    <property type="project" value="UniProtKB-KW"/>
</dbReference>
<proteinExistence type="inferred from homology"/>
<evidence type="ECO:0000256" key="1">
    <source>
        <dbReference type="ARBA" id="ARBA00010040"/>
    </source>
</evidence>
<organism evidence="9 10">
    <name type="scientific">Ancylomarina salipaludis</name>
    <dbReference type="NCBI Taxonomy" id="2501299"/>
    <lineage>
        <taxon>Bacteria</taxon>
        <taxon>Pseudomonadati</taxon>
        <taxon>Bacteroidota</taxon>
        <taxon>Bacteroidia</taxon>
        <taxon>Marinilabiliales</taxon>
        <taxon>Marinifilaceae</taxon>
        <taxon>Ancylomarina</taxon>
    </lineage>
</organism>
<reference evidence="9 10" key="1">
    <citation type="submission" date="2019-01" db="EMBL/GenBank/DDBJ databases">
        <title>Ancylomarina salipaludis sp. nov., isolated from a salt marsh.</title>
        <authorList>
            <person name="Yoon J.-H."/>
        </authorList>
    </citation>
    <scope>NUCLEOTIDE SEQUENCE [LARGE SCALE GENOMIC DNA]</scope>
    <source>
        <strain evidence="9 10">SHSM-M15</strain>
    </source>
</reference>
<dbReference type="Proteomes" id="UP000289703">
    <property type="component" value="Unassembled WGS sequence"/>
</dbReference>
<dbReference type="InterPro" id="IPR001375">
    <property type="entry name" value="Peptidase_S9_cat"/>
</dbReference>
<keyword evidence="10" id="KW-1185">Reference proteome</keyword>
<evidence type="ECO:0000256" key="3">
    <source>
        <dbReference type="ARBA" id="ARBA00022729"/>
    </source>
</evidence>
<evidence type="ECO:0000256" key="5">
    <source>
        <dbReference type="ARBA" id="ARBA00022825"/>
    </source>
</evidence>
<dbReference type="PANTHER" id="PTHR42776">
    <property type="entry name" value="SERINE PEPTIDASE S9 FAMILY MEMBER"/>
    <property type="match status" value="1"/>
</dbReference>
<name>A0A4Q1JPG5_9BACT</name>
<dbReference type="RefSeq" id="WP_129253160.1">
    <property type="nucleotide sequence ID" value="NZ_SAXA01000002.1"/>
</dbReference>
<dbReference type="FunFam" id="3.40.50.1820:FF:000028">
    <property type="entry name" value="S9 family peptidase"/>
    <property type="match status" value="1"/>
</dbReference>
<dbReference type="SUPFAM" id="SSF53474">
    <property type="entry name" value="alpha/beta-Hydrolases"/>
    <property type="match status" value="1"/>
</dbReference>
<dbReference type="Pfam" id="PF00326">
    <property type="entry name" value="Peptidase_S9"/>
    <property type="match status" value="1"/>
</dbReference>